<gene>
    <name evidence="1" type="ORF">AVEN_20468_1</name>
</gene>
<protein>
    <submittedName>
        <fullName evidence="1">Uncharacterized protein</fullName>
    </submittedName>
</protein>
<evidence type="ECO:0000313" key="1">
    <source>
        <dbReference type="EMBL" id="GBO39026.1"/>
    </source>
</evidence>
<dbReference type="EMBL" id="BGPR01063924">
    <property type="protein sequence ID" value="GBO39026.1"/>
    <property type="molecule type" value="Genomic_DNA"/>
</dbReference>
<accession>A0A4Y2WQL9</accession>
<organism evidence="1 2">
    <name type="scientific">Araneus ventricosus</name>
    <name type="common">Orbweaver spider</name>
    <name type="synonym">Epeira ventricosa</name>
    <dbReference type="NCBI Taxonomy" id="182803"/>
    <lineage>
        <taxon>Eukaryota</taxon>
        <taxon>Metazoa</taxon>
        <taxon>Ecdysozoa</taxon>
        <taxon>Arthropoda</taxon>
        <taxon>Chelicerata</taxon>
        <taxon>Arachnida</taxon>
        <taxon>Araneae</taxon>
        <taxon>Araneomorphae</taxon>
        <taxon>Entelegynae</taxon>
        <taxon>Araneoidea</taxon>
        <taxon>Araneidae</taxon>
        <taxon>Araneus</taxon>
    </lineage>
</organism>
<dbReference type="AlphaFoldDB" id="A0A4Y2WQL9"/>
<keyword evidence="2" id="KW-1185">Reference proteome</keyword>
<proteinExistence type="predicted"/>
<reference evidence="1 2" key="1">
    <citation type="journal article" date="2019" name="Sci. Rep.">
        <title>Orb-weaving spider Araneus ventricosus genome elucidates the spidroin gene catalogue.</title>
        <authorList>
            <person name="Kono N."/>
            <person name="Nakamura H."/>
            <person name="Ohtoshi R."/>
            <person name="Moran D.A.P."/>
            <person name="Shinohara A."/>
            <person name="Yoshida Y."/>
            <person name="Fujiwara M."/>
            <person name="Mori M."/>
            <person name="Tomita M."/>
            <person name="Arakawa K."/>
        </authorList>
    </citation>
    <scope>NUCLEOTIDE SEQUENCE [LARGE SCALE GENOMIC DNA]</scope>
</reference>
<sequence>MALLPSYPRVDTASKLSCAQPLCFSRSLQRVEALRALPPTKLHAPVLRFQEQYGSTPQSHVRCRTSNDTPRIQLQRFVAKYDLVVRLPKTAILKLKALKLLTKNNYPVFFCFCF</sequence>
<name>A0A4Y2WQL9_ARAVE</name>
<dbReference type="Proteomes" id="UP000499080">
    <property type="component" value="Unassembled WGS sequence"/>
</dbReference>
<comment type="caution">
    <text evidence="1">The sequence shown here is derived from an EMBL/GenBank/DDBJ whole genome shotgun (WGS) entry which is preliminary data.</text>
</comment>
<evidence type="ECO:0000313" key="2">
    <source>
        <dbReference type="Proteomes" id="UP000499080"/>
    </source>
</evidence>